<proteinExistence type="predicted"/>
<protein>
    <submittedName>
        <fullName evidence="1">Uncharacterized protein</fullName>
    </submittedName>
</protein>
<sequence>MWREDVPAVLAARRGQRLEAVELFEWAGGDLADGSVAVALQFRDGWLTIYNALNENGLSFGHLEPEYRRLRLG</sequence>
<gene>
    <name evidence="1" type="ORF">JNW91_01130</name>
</gene>
<dbReference type="RefSeq" id="WP_203173089.1">
    <property type="nucleotide sequence ID" value="NZ_JAEVHM010000002.1"/>
</dbReference>
<dbReference type="Proteomes" id="UP000601027">
    <property type="component" value="Unassembled WGS sequence"/>
</dbReference>
<evidence type="ECO:0000313" key="2">
    <source>
        <dbReference type="Proteomes" id="UP000601027"/>
    </source>
</evidence>
<accession>A0ABS1XMZ2</accession>
<evidence type="ECO:0000313" key="1">
    <source>
        <dbReference type="EMBL" id="MBM0230602.1"/>
    </source>
</evidence>
<reference evidence="1 2" key="1">
    <citation type="submission" date="2021-01" db="EMBL/GenBank/DDBJ databases">
        <title>Draft genome sequence of Micromonospora sp. strain STR1_7.</title>
        <authorList>
            <person name="Karlyshev A."/>
            <person name="Jawad R."/>
        </authorList>
    </citation>
    <scope>NUCLEOTIDE SEQUENCE [LARGE SCALE GENOMIC DNA]</scope>
    <source>
        <strain evidence="1 2">STR1-7</strain>
    </source>
</reference>
<keyword evidence="2" id="KW-1185">Reference proteome</keyword>
<organism evidence="1 2">
    <name type="scientific">Micromonospora parastrephiae</name>
    <dbReference type="NCBI Taxonomy" id="2806101"/>
    <lineage>
        <taxon>Bacteria</taxon>
        <taxon>Bacillati</taxon>
        <taxon>Actinomycetota</taxon>
        <taxon>Actinomycetes</taxon>
        <taxon>Micromonosporales</taxon>
        <taxon>Micromonosporaceae</taxon>
        <taxon>Micromonospora</taxon>
    </lineage>
</organism>
<name>A0ABS1XMZ2_9ACTN</name>
<dbReference type="EMBL" id="JAEVHM010000002">
    <property type="protein sequence ID" value="MBM0230602.1"/>
    <property type="molecule type" value="Genomic_DNA"/>
</dbReference>
<comment type="caution">
    <text evidence="1">The sequence shown here is derived from an EMBL/GenBank/DDBJ whole genome shotgun (WGS) entry which is preliminary data.</text>
</comment>